<organism evidence="5 6">
    <name type="scientific">Mycobacterium bohemicum DSM 44277</name>
    <dbReference type="NCBI Taxonomy" id="1236609"/>
    <lineage>
        <taxon>Bacteria</taxon>
        <taxon>Bacillati</taxon>
        <taxon>Actinomycetota</taxon>
        <taxon>Actinomycetes</taxon>
        <taxon>Mycobacteriales</taxon>
        <taxon>Mycobacteriaceae</taxon>
        <taxon>Mycobacterium</taxon>
    </lineage>
</organism>
<dbReference type="PANTHER" id="PTHR43201">
    <property type="entry name" value="ACYL-COA SYNTHETASE"/>
    <property type="match status" value="1"/>
</dbReference>
<dbReference type="PROSITE" id="PS00455">
    <property type="entry name" value="AMP_BINDING"/>
    <property type="match status" value="1"/>
</dbReference>
<dbReference type="InterPro" id="IPR042099">
    <property type="entry name" value="ANL_N_sf"/>
</dbReference>
<protein>
    <submittedName>
        <fullName evidence="5">AMP-binding protein</fullName>
    </submittedName>
</protein>
<accession>A0A0U0WDR4</accession>
<dbReference type="GO" id="GO:0031956">
    <property type="term" value="F:medium-chain fatty acid-CoA ligase activity"/>
    <property type="evidence" value="ECO:0007669"/>
    <property type="project" value="TreeGrafter"/>
</dbReference>
<dbReference type="InterPro" id="IPR000873">
    <property type="entry name" value="AMP-dep_synth/lig_dom"/>
</dbReference>
<name>A0A0U0WDR4_MYCBE</name>
<keyword evidence="2" id="KW-0436">Ligase</keyword>
<evidence type="ECO:0000313" key="6">
    <source>
        <dbReference type="Proteomes" id="UP000198875"/>
    </source>
</evidence>
<dbReference type="Proteomes" id="UP000198875">
    <property type="component" value="Unassembled WGS sequence"/>
</dbReference>
<evidence type="ECO:0000256" key="1">
    <source>
        <dbReference type="ARBA" id="ARBA00006432"/>
    </source>
</evidence>
<dbReference type="InterPro" id="IPR045851">
    <property type="entry name" value="AMP-bd_C_sf"/>
</dbReference>
<evidence type="ECO:0000256" key="2">
    <source>
        <dbReference type="ARBA" id="ARBA00022598"/>
    </source>
</evidence>
<dbReference type="Gene3D" id="3.40.50.12780">
    <property type="entry name" value="N-terminal domain of ligase-like"/>
    <property type="match status" value="1"/>
</dbReference>
<reference evidence="5 6" key="1">
    <citation type="submission" date="2015-03" db="EMBL/GenBank/DDBJ databases">
        <authorList>
            <person name="Murphy D."/>
        </authorList>
    </citation>
    <scope>NUCLEOTIDE SEQUENCE [LARGE SCALE GENOMIC DNA]</scope>
    <source>
        <strain evidence="5 6">DSM 44277</strain>
    </source>
</reference>
<dbReference type="Pfam" id="PF00501">
    <property type="entry name" value="AMP-binding"/>
    <property type="match status" value="1"/>
</dbReference>
<dbReference type="Gene3D" id="3.30.300.30">
    <property type="match status" value="1"/>
</dbReference>
<feature type="domain" description="AMP-binding enzyme C-terminal" evidence="4">
    <location>
        <begin position="442"/>
        <end position="518"/>
    </location>
</feature>
<proteinExistence type="inferred from homology"/>
<sequence length="546" mass="58124">MIARVRQDAALAADAYRRGLWADTTLADSLRAAAELSPRRTTLVDNDVRVDCATLYDRAVRLASALLRRFPPGTVVSFMLPNWHEAAAIYSGATLAGMVVNPILPSLRDHDLRFVLEDVGAAMIFVPHRFGGHDYSAMLERVTAELSPAPEVVVLRGDAGPHTPYRALLDHDPVPAQLPTLDPDAVRMVLYTSGTTGRAKGVLHSHNSIRALICQIRDHWAIDPGDTFLVPSPIAHIGGSIYAFECPLLLGTTAVLMDRWDPAAAVTLMDGERCTHMAGATPFLQQLLAAAHAAGSRLPELKVFICGGASVSPSLIRRCADYFDRAVVTRVYGCTEVPVATVGAPRPDEAERAAATDGRPGIAEIRIVANDAAPDGDGEICVRGPQMLTGYRHPEDDADSFDAAGFFRTGDLGRWVDGEYLVVTGRAKDVIIRNGENISAKEVEDLLADHPGIAEIAVVGVPDERTGERACAVIVPAGSARPDVGSLLGLLTSKGVAKFKSPEEVVIWDALPKNDAGKILKHRIRAALMSSAGHGQGSQGAGTAHG</sequence>
<dbReference type="SUPFAM" id="SSF56801">
    <property type="entry name" value="Acetyl-CoA synthetase-like"/>
    <property type="match status" value="1"/>
</dbReference>
<evidence type="ECO:0000259" key="4">
    <source>
        <dbReference type="Pfam" id="PF13193"/>
    </source>
</evidence>
<dbReference type="PANTHER" id="PTHR43201:SF5">
    <property type="entry name" value="MEDIUM-CHAIN ACYL-COA LIGASE ACSF2, MITOCHONDRIAL"/>
    <property type="match status" value="1"/>
</dbReference>
<comment type="similarity">
    <text evidence="1">Belongs to the ATP-dependent AMP-binding enzyme family.</text>
</comment>
<dbReference type="Pfam" id="PF13193">
    <property type="entry name" value="AMP-binding_C"/>
    <property type="match status" value="1"/>
</dbReference>
<dbReference type="InterPro" id="IPR025110">
    <property type="entry name" value="AMP-bd_C"/>
</dbReference>
<dbReference type="AlphaFoldDB" id="A0A0U0WDR4"/>
<dbReference type="GO" id="GO:0006631">
    <property type="term" value="P:fatty acid metabolic process"/>
    <property type="evidence" value="ECO:0007669"/>
    <property type="project" value="TreeGrafter"/>
</dbReference>
<dbReference type="OrthoDB" id="9803968at2"/>
<evidence type="ECO:0000313" key="5">
    <source>
        <dbReference type="EMBL" id="CPR12927.1"/>
    </source>
</evidence>
<evidence type="ECO:0000259" key="3">
    <source>
        <dbReference type="Pfam" id="PF00501"/>
    </source>
</evidence>
<dbReference type="EMBL" id="CSTD01000005">
    <property type="protein sequence ID" value="CPR12927.1"/>
    <property type="molecule type" value="Genomic_DNA"/>
</dbReference>
<dbReference type="InterPro" id="IPR020845">
    <property type="entry name" value="AMP-binding_CS"/>
</dbReference>
<gene>
    <name evidence="5" type="ORF">BN971_04233</name>
</gene>
<feature type="domain" description="AMP-dependent synthetase/ligase" evidence="3">
    <location>
        <begin position="31"/>
        <end position="391"/>
    </location>
</feature>
<dbReference type="RefSeq" id="WP_085179638.1">
    <property type="nucleotide sequence ID" value="NZ_CSTD01000005.1"/>
</dbReference>